<keyword evidence="2" id="KW-1185">Reference proteome</keyword>
<gene>
    <name evidence="1" type="ORF">CHC_T00004093001</name>
</gene>
<dbReference type="AlphaFoldDB" id="R7QCT4"/>
<accession>R7QCT4</accession>
<evidence type="ECO:0000313" key="2">
    <source>
        <dbReference type="Proteomes" id="UP000012073"/>
    </source>
</evidence>
<reference evidence="2" key="1">
    <citation type="journal article" date="2013" name="Proc. Natl. Acad. Sci. U.S.A.">
        <title>Genome structure and metabolic features in the red seaweed Chondrus crispus shed light on evolution of the Archaeplastida.</title>
        <authorList>
            <person name="Collen J."/>
            <person name="Porcel B."/>
            <person name="Carre W."/>
            <person name="Ball S.G."/>
            <person name="Chaparro C."/>
            <person name="Tonon T."/>
            <person name="Barbeyron T."/>
            <person name="Michel G."/>
            <person name="Noel B."/>
            <person name="Valentin K."/>
            <person name="Elias M."/>
            <person name="Artiguenave F."/>
            <person name="Arun A."/>
            <person name="Aury J.M."/>
            <person name="Barbosa-Neto J.F."/>
            <person name="Bothwell J.H."/>
            <person name="Bouget F.Y."/>
            <person name="Brillet L."/>
            <person name="Cabello-Hurtado F."/>
            <person name="Capella-Gutierrez S."/>
            <person name="Charrier B."/>
            <person name="Cladiere L."/>
            <person name="Cock J.M."/>
            <person name="Coelho S.M."/>
            <person name="Colleoni C."/>
            <person name="Czjzek M."/>
            <person name="Da Silva C."/>
            <person name="Delage L."/>
            <person name="Denoeud F."/>
            <person name="Deschamps P."/>
            <person name="Dittami S.M."/>
            <person name="Gabaldon T."/>
            <person name="Gachon C.M."/>
            <person name="Groisillier A."/>
            <person name="Herve C."/>
            <person name="Jabbari K."/>
            <person name="Katinka M."/>
            <person name="Kloareg B."/>
            <person name="Kowalczyk N."/>
            <person name="Labadie K."/>
            <person name="Leblanc C."/>
            <person name="Lopez P.J."/>
            <person name="McLachlan D.H."/>
            <person name="Meslet-Cladiere L."/>
            <person name="Moustafa A."/>
            <person name="Nehr Z."/>
            <person name="Nyvall Collen P."/>
            <person name="Panaud O."/>
            <person name="Partensky F."/>
            <person name="Poulain J."/>
            <person name="Rensing S.A."/>
            <person name="Rousvoal S."/>
            <person name="Samson G."/>
            <person name="Symeonidi A."/>
            <person name="Weissenbach J."/>
            <person name="Zambounis A."/>
            <person name="Wincker P."/>
            <person name="Boyen C."/>
        </authorList>
    </citation>
    <scope>NUCLEOTIDE SEQUENCE [LARGE SCALE GENOMIC DNA]</scope>
    <source>
        <strain evidence="2">cv. Stackhouse</strain>
    </source>
</reference>
<dbReference type="GeneID" id="17323098"/>
<protein>
    <submittedName>
        <fullName evidence="1">Uncharacterized protein</fullName>
    </submittedName>
</protein>
<dbReference type="OrthoDB" id="5881at2759"/>
<dbReference type="Gramene" id="CDF35568">
    <property type="protein sequence ID" value="CDF35568"/>
    <property type="gene ID" value="CHC_T00004093001"/>
</dbReference>
<evidence type="ECO:0000313" key="1">
    <source>
        <dbReference type="EMBL" id="CDF35568.1"/>
    </source>
</evidence>
<dbReference type="EMBL" id="HG001735">
    <property type="protein sequence ID" value="CDF35568.1"/>
    <property type="molecule type" value="Genomic_DNA"/>
</dbReference>
<name>R7QCT4_CHOCR</name>
<dbReference type="KEGG" id="ccp:CHC_T00004093001"/>
<sequence>MKDGQIDGASCANRVGACASRPPCTASCVVLYNPVPSPTPFKQAFQNHYRIVSPHPYTPPPLPPPPFPSPTPSLATHPAFCPPTYPPMNAAADTAAASLTPSTDSFASATERQLLEDLASIINERRDILAAVTAPCSPDLALLHQDLRKRLQSAADLRDYKLANLRANFDVDCQQAWNDFQRAKKDLRTDILNVAVDRRRRIDAIRASGMSSARHVPCSTFSPRLYFTSLTFSFSLSSHTPTAVAKRKKRRSSVGTERLAKRLRADGNRLFLASLEKQGMLRVAATPDEVNNDLALILHGMDSQRASGPSRIGVDRPQDLSVRGVDRIHSSRGILHYHDITYEKGDRVAIFGQLRPNGTRGPRYAGIILAVSSKELHIKTDDGFPHRVYVTHLRNGRLAMKPATEVAAS</sequence>
<dbReference type="RefSeq" id="XP_005715387.1">
    <property type="nucleotide sequence ID" value="XM_005715330.1"/>
</dbReference>
<proteinExistence type="predicted"/>
<dbReference type="Proteomes" id="UP000012073">
    <property type="component" value="Unassembled WGS sequence"/>
</dbReference>
<organism evidence="1 2">
    <name type="scientific">Chondrus crispus</name>
    <name type="common">Carrageen Irish moss</name>
    <name type="synonym">Polymorpha crispa</name>
    <dbReference type="NCBI Taxonomy" id="2769"/>
    <lineage>
        <taxon>Eukaryota</taxon>
        <taxon>Rhodophyta</taxon>
        <taxon>Florideophyceae</taxon>
        <taxon>Rhodymeniophycidae</taxon>
        <taxon>Gigartinales</taxon>
        <taxon>Gigartinaceae</taxon>
        <taxon>Chondrus</taxon>
    </lineage>
</organism>